<reference evidence="2 3" key="1">
    <citation type="journal article" date="2011" name="MBio">
        <title>Evidence of a dominant lineage of Vibrio cholerae-specific lytic bacteriophages shed by cholera patients over a 10-year period in Dhaka, Bangladesh.</title>
        <authorList>
            <person name="Seed K.D."/>
            <person name="Bodi K.L."/>
            <person name="Kropinski A.M."/>
            <person name="Ackermann H.W."/>
            <person name="Calderwood S.B."/>
            <person name="Qadri F."/>
            <person name="Camilli A."/>
        </authorList>
    </citation>
    <scope>NUCLEOTIDE SEQUENCE [LARGE SCALE GENOMIC DNA]</scope>
</reference>
<organism evidence="2 3">
    <name type="scientific">Vibrio phage ICP1</name>
    <dbReference type="NCBI Taxonomy" id="979525"/>
    <lineage>
        <taxon>Viruses</taxon>
        <taxon>Duplodnaviria</taxon>
        <taxon>Heunggongvirae</taxon>
        <taxon>Uroviricota</taxon>
        <taxon>Caudoviricetes</taxon>
        <taxon>Mohonavirus</taxon>
        <taxon>Mohonavirus ICP1</taxon>
    </lineage>
</organism>
<dbReference type="InterPro" id="IPR027924">
    <property type="entry name" value="XkdF"/>
</dbReference>
<evidence type="ECO:0000313" key="2">
    <source>
        <dbReference type="EMBL" id="ADX87942.1"/>
    </source>
</evidence>
<evidence type="ECO:0000259" key="1">
    <source>
        <dbReference type="Pfam" id="PF14550"/>
    </source>
</evidence>
<accession>F1D1E8</accession>
<dbReference type="RefSeq" id="YP_004251067.1">
    <property type="nucleotide sequence ID" value="NC_015157.1"/>
</dbReference>
<dbReference type="GeneID" id="10228605"/>
<dbReference type="Pfam" id="PF14550">
    <property type="entry name" value="Peptidase_S78_2"/>
    <property type="match status" value="1"/>
</dbReference>
<name>F1D1E8_9CAUD</name>
<gene>
    <name evidence="2" type="primary">ORF125</name>
</gene>
<protein>
    <submittedName>
        <fullName evidence="2">Uncharacterized protein ORF125</fullName>
    </submittedName>
</protein>
<evidence type="ECO:0000313" key="3">
    <source>
        <dbReference type="Proteomes" id="UP000007502"/>
    </source>
</evidence>
<sequence>MKKEFLAFLKCFGKVNEDKVIEDIQKSADAVKSDVEIKKSHDYKNQISVEIIAEPFTPDAHGMYYSDTTIEKGYQSFDKAWKEGRLSMNLFHQIDDVDKKYVELLKHYIVPFDCEVNGQKVKAGTWCAEVKFHDSTLWKARTTPLEDGTTEIAGLSIRGWGVVNDPRELVKAKVTKDDNGNLVYRGEKFVGYNKPMKDSGDKQGKVLVKDGDKIAVVRFGDPSMPDNQSEEANDNFYARFGNQKGIDDKFSPLYWSARWLWPRGEMKGKGAKEFFKLK</sequence>
<dbReference type="KEGG" id="vg:10228605"/>
<proteinExistence type="predicted"/>
<keyword evidence="3" id="KW-1185">Reference proteome</keyword>
<feature type="domain" description="Phage-like element PBSX protein XkdF" evidence="1">
    <location>
        <begin position="35"/>
        <end position="160"/>
    </location>
</feature>
<dbReference type="Proteomes" id="UP000007502">
    <property type="component" value="Segment"/>
</dbReference>
<dbReference type="EMBL" id="HQ641347">
    <property type="protein sequence ID" value="ADX87942.1"/>
    <property type="molecule type" value="Genomic_DNA"/>
</dbReference>
<dbReference type="OrthoDB" id="10718at10239"/>